<protein>
    <submittedName>
        <fullName evidence="9">Peptidase M16</fullName>
    </submittedName>
</protein>
<keyword evidence="5" id="KW-0482">Metalloprotease</keyword>
<feature type="chain" id="PRO_5013378102" evidence="6">
    <location>
        <begin position="30"/>
        <end position="473"/>
    </location>
</feature>
<organism evidence="9 10">
    <name type="scientific">Longibacter salinarum</name>
    <dbReference type="NCBI Taxonomy" id="1850348"/>
    <lineage>
        <taxon>Bacteria</taxon>
        <taxon>Pseudomonadati</taxon>
        <taxon>Rhodothermota</taxon>
        <taxon>Rhodothermia</taxon>
        <taxon>Rhodothermales</taxon>
        <taxon>Salisaetaceae</taxon>
        <taxon>Longibacter</taxon>
    </lineage>
</organism>
<comment type="caution">
    <text evidence="9">The sequence shown here is derived from an EMBL/GenBank/DDBJ whole genome shotgun (WGS) entry which is preliminary data.</text>
</comment>
<dbReference type="InterPro" id="IPR007863">
    <property type="entry name" value="Peptidase_M16_C"/>
</dbReference>
<evidence type="ECO:0000259" key="7">
    <source>
        <dbReference type="Pfam" id="PF00675"/>
    </source>
</evidence>
<evidence type="ECO:0000256" key="1">
    <source>
        <dbReference type="ARBA" id="ARBA00007261"/>
    </source>
</evidence>
<comment type="similarity">
    <text evidence="1">Belongs to the peptidase M16 family.</text>
</comment>
<dbReference type="GO" id="GO:0008237">
    <property type="term" value="F:metallopeptidase activity"/>
    <property type="evidence" value="ECO:0007669"/>
    <property type="project" value="UniProtKB-KW"/>
</dbReference>
<dbReference type="Pfam" id="PF00675">
    <property type="entry name" value="Peptidase_M16"/>
    <property type="match status" value="1"/>
</dbReference>
<feature type="domain" description="Peptidase M16 C-terminal" evidence="8">
    <location>
        <begin position="209"/>
        <end position="390"/>
    </location>
</feature>
<gene>
    <name evidence="9" type="ORF">CRI94_16715</name>
</gene>
<keyword evidence="3" id="KW-0378">Hydrolase</keyword>
<evidence type="ECO:0000256" key="6">
    <source>
        <dbReference type="SAM" id="SignalP"/>
    </source>
</evidence>
<keyword evidence="6" id="KW-0732">Signal</keyword>
<dbReference type="SUPFAM" id="SSF63411">
    <property type="entry name" value="LuxS/MPP-like metallohydrolase"/>
    <property type="match status" value="2"/>
</dbReference>
<dbReference type="Pfam" id="PF05193">
    <property type="entry name" value="Peptidase_M16_C"/>
    <property type="match status" value="1"/>
</dbReference>
<proteinExistence type="inferred from homology"/>
<keyword evidence="2" id="KW-0645">Protease</keyword>
<dbReference type="EMBL" id="PDEQ01000012">
    <property type="protein sequence ID" value="PEN11063.1"/>
    <property type="molecule type" value="Genomic_DNA"/>
</dbReference>
<dbReference type="InterPro" id="IPR050626">
    <property type="entry name" value="Peptidase_M16"/>
</dbReference>
<dbReference type="PANTHER" id="PTHR43690">
    <property type="entry name" value="NARDILYSIN"/>
    <property type="match status" value="1"/>
</dbReference>
<dbReference type="GO" id="GO:0006508">
    <property type="term" value="P:proteolysis"/>
    <property type="evidence" value="ECO:0007669"/>
    <property type="project" value="UniProtKB-KW"/>
</dbReference>
<keyword evidence="10" id="KW-1185">Reference proteome</keyword>
<evidence type="ECO:0000256" key="2">
    <source>
        <dbReference type="ARBA" id="ARBA00022670"/>
    </source>
</evidence>
<dbReference type="Proteomes" id="UP000220102">
    <property type="component" value="Unassembled WGS sequence"/>
</dbReference>
<dbReference type="Gene3D" id="3.30.830.10">
    <property type="entry name" value="Metalloenzyme, LuxS/M16 peptidase-like"/>
    <property type="match status" value="2"/>
</dbReference>
<feature type="signal peptide" evidence="6">
    <location>
        <begin position="1"/>
        <end position="29"/>
    </location>
</feature>
<evidence type="ECO:0000256" key="4">
    <source>
        <dbReference type="ARBA" id="ARBA00022833"/>
    </source>
</evidence>
<accession>A0A2A8CU93</accession>
<reference evidence="9 10" key="1">
    <citation type="submission" date="2017-10" db="EMBL/GenBank/DDBJ databases">
        <title>Draft genome of Longibacter Salinarum.</title>
        <authorList>
            <person name="Goh K.M."/>
            <person name="Shamsir M.S."/>
            <person name="Lim S.W."/>
        </authorList>
    </citation>
    <scope>NUCLEOTIDE SEQUENCE [LARGE SCALE GENOMIC DNA]</scope>
    <source>
        <strain evidence="9 10">KCTC 52045</strain>
    </source>
</reference>
<evidence type="ECO:0000259" key="8">
    <source>
        <dbReference type="Pfam" id="PF05193"/>
    </source>
</evidence>
<name>A0A2A8CU93_9BACT</name>
<keyword evidence="4" id="KW-0862">Zinc</keyword>
<dbReference type="InterPro" id="IPR011765">
    <property type="entry name" value="Pept_M16_N"/>
</dbReference>
<evidence type="ECO:0000313" key="9">
    <source>
        <dbReference type="EMBL" id="PEN11063.1"/>
    </source>
</evidence>
<dbReference type="GO" id="GO:0046872">
    <property type="term" value="F:metal ion binding"/>
    <property type="evidence" value="ECO:0007669"/>
    <property type="project" value="InterPro"/>
</dbReference>
<feature type="domain" description="Peptidase M16 N-terminal" evidence="7">
    <location>
        <begin position="54"/>
        <end position="170"/>
    </location>
</feature>
<evidence type="ECO:0000256" key="3">
    <source>
        <dbReference type="ARBA" id="ARBA00022801"/>
    </source>
</evidence>
<evidence type="ECO:0000256" key="5">
    <source>
        <dbReference type="ARBA" id="ARBA00023049"/>
    </source>
</evidence>
<dbReference type="PANTHER" id="PTHR43690:SF17">
    <property type="entry name" value="PROTEIN YHJJ"/>
    <property type="match status" value="1"/>
</dbReference>
<dbReference type="AlphaFoldDB" id="A0A2A8CU93"/>
<evidence type="ECO:0000313" key="10">
    <source>
        <dbReference type="Proteomes" id="UP000220102"/>
    </source>
</evidence>
<dbReference type="InterPro" id="IPR011249">
    <property type="entry name" value="Metalloenz_LuxS/M16"/>
</dbReference>
<dbReference type="RefSeq" id="WP_098078887.1">
    <property type="nucleotide sequence ID" value="NZ_PDEQ01000012.1"/>
</dbReference>
<dbReference type="OrthoDB" id="9811314at2"/>
<sequence length="473" mass="52699">MHFANRLAWAVLAPLVCLVLAAGAPDAQAATPDTTGTSFSVPVEYHTLDNGLKVVVSEDHTAPTAVVAVYYNIGFRIEPRDRTGFAHLFEHMMFQGSENLGKMEFVKLVQSNGGILNGSTRFDFTNYFQVVPSHKLETMLWAEADRMRSLKVTQANLTNQQGVVKNEVKVNVLNRPYGGFPWLDMPQYANENWFNAHNFYGDLEDLEAATLDDVQSFFDSYYAPNNAVVVIAGDVDPKETLNMVEEYFGDIPSRERPDMPDISEPRQTKEKRFTKVDSLAQRPAVAFSYHMPERNTPEYYAMGLIDQILVQGNDSRLYRKLVPERGLTGNVSGGINQLGNMFNYNGPMLWTASLIHDPSVSPDTVMQAVDTVIKPLRTELVDEAVLDRARVKMKSQLFDTLTQFGGFGRADLLASFALFDDDPSRINDILAQFDQVTPELIRSTAQEYLRPTNRTVLVLEAGAGAGDSAQSSN</sequence>